<dbReference type="OrthoDB" id="9787428at2"/>
<dbReference type="CDD" id="cd05018">
    <property type="entry name" value="CoxG"/>
    <property type="match status" value="1"/>
</dbReference>
<dbReference type="InterPro" id="IPR023393">
    <property type="entry name" value="START-like_dom_sf"/>
</dbReference>
<dbReference type="PANTHER" id="PTHR38588:SF1">
    <property type="entry name" value="BLL0334 PROTEIN"/>
    <property type="match status" value="1"/>
</dbReference>
<comment type="caution">
    <text evidence="2">The sequence shown here is derived from an EMBL/GenBank/DDBJ whole genome shotgun (WGS) entry which is preliminary data.</text>
</comment>
<evidence type="ECO:0000313" key="2">
    <source>
        <dbReference type="EMBL" id="TPD60152.1"/>
    </source>
</evidence>
<dbReference type="RefSeq" id="WP_139940562.1">
    <property type="nucleotide sequence ID" value="NZ_JBHSYP010000027.1"/>
</dbReference>
<dbReference type="InterPro" id="IPR010419">
    <property type="entry name" value="CO_DH_gsu"/>
</dbReference>
<name>A0A501PJF0_9PROT</name>
<evidence type="ECO:0000256" key="1">
    <source>
        <dbReference type="SAM" id="Phobius"/>
    </source>
</evidence>
<dbReference type="SUPFAM" id="SSF55961">
    <property type="entry name" value="Bet v1-like"/>
    <property type="match status" value="1"/>
</dbReference>
<feature type="transmembrane region" description="Helical" evidence="1">
    <location>
        <begin position="160"/>
        <end position="181"/>
    </location>
</feature>
<evidence type="ECO:0000313" key="3">
    <source>
        <dbReference type="Proteomes" id="UP000319148"/>
    </source>
</evidence>
<keyword evidence="1" id="KW-0812">Transmembrane</keyword>
<dbReference type="Pfam" id="PF06240">
    <property type="entry name" value="COXG"/>
    <property type="match status" value="1"/>
</dbReference>
<dbReference type="Proteomes" id="UP000319148">
    <property type="component" value="Unassembled WGS sequence"/>
</dbReference>
<reference evidence="3" key="1">
    <citation type="submission" date="2019-06" db="EMBL/GenBank/DDBJ databases">
        <title>The complete genome of Emcibacter congregatus ZYLT.</title>
        <authorList>
            <person name="Zhao Z."/>
        </authorList>
    </citation>
    <scope>NUCLEOTIDE SEQUENCE [LARGE SCALE GENOMIC DNA]</scope>
    <source>
        <strain evidence="3">MCCC 1A06723</strain>
    </source>
</reference>
<dbReference type="PANTHER" id="PTHR38588">
    <property type="entry name" value="BLL0334 PROTEIN"/>
    <property type="match status" value="1"/>
</dbReference>
<dbReference type="EMBL" id="VFIY01000008">
    <property type="protein sequence ID" value="TPD60152.1"/>
    <property type="molecule type" value="Genomic_DNA"/>
</dbReference>
<protein>
    <submittedName>
        <fullName evidence="2">Carbon monoxide dehydrogenase subunit G</fullName>
    </submittedName>
</protein>
<proteinExistence type="predicted"/>
<dbReference type="AlphaFoldDB" id="A0A501PJF0"/>
<gene>
    <name evidence="2" type="ORF">FIV46_08840</name>
</gene>
<dbReference type="Gene3D" id="3.30.530.20">
    <property type="match status" value="1"/>
</dbReference>
<accession>A0A501PJF0</accession>
<keyword evidence="1" id="KW-0472">Membrane</keyword>
<keyword evidence="3" id="KW-1185">Reference proteome</keyword>
<sequence>MKITGENEIPATKAEVWEAINDPEILAKCIPGCESMERIGENSFKAKVTNRIGPVTASFEGQVELSDLNPPHSYTLSGAGSAGSMGNAKGAAKVTLTETEVGTKLSYDVDAEVTGKIAQLGGRLIQSTANMLAGQFFKKLAQVISVETGAELPPEEGPGVVKWVVIGGVVIAVAVVAYVLLS</sequence>
<organism evidence="2 3">
    <name type="scientific">Emcibacter nanhaiensis</name>
    <dbReference type="NCBI Taxonomy" id="1505037"/>
    <lineage>
        <taxon>Bacteria</taxon>
        <taxon>Pseudomonadati</taxon>
        <taxon>Pseudomonadota</taxon>
        <taxon>Alphaproteobacteria</taxon>
        <taxon>Emcibacterales</taxon>
        <taxon>Emcibacteraceae</taxon>
        <taxon>Emcibacter</taxon>
    </lineage>
</organism>
<keyword evidence="1" id="KW-1133">Transmembrane helix</keyword>